<evidence type="ECO:0000313" key="2">
    <source>
        <dbReference type="Proteomes" id="UP001281761"/>
    </source>
</evidence>
<organism evidence="1 2">
    <name type="scientific">Blattamonas nauphoetae</name>
    <dbReference type="NCBI Taxonomy" id="2049346"/>
    <lineage>
        <taxon>Eukaryota</taxon>
        <taxon>Metamonada</taxon>
        <taxon>Preaxostyla</taxon>
        <taxon>Oxymonadida</taxon>
        <taxon>Blattamonas</taxon>
    </lineage>
</organism>
<keyword evidence="2" id="KW-1185">Reference proteome</keyword>
<proteinExistence type="predicted"/>
<evidence type="ECO:0000313" key="1">
    <source>
        <dbReference type="EMBL" id="KAK2951645.1"/>
    </source>
</evidence>
<gene>
    <name evidence="1" type="ORF">BLNAU_13384</name>
</gene>
<name>A0ABQ9XKB6_9EUKA</name>
<comment type="caution">
    <text evidence="1">The sequence shown here is derived from an EMBL/GenBank/DDBJ whole genome shotgun (WGS) entry which is preliminary data.</text>
</comment>
<reference evidence="1 2" key="1">
    <citation type="journal article" date="2022" name="bioRxiv">
        <title>Genomics of Preaxostyla Flagellates Illuminates Evolutionary Transitions and the Path Towards Mitochondrial Loss.</title>
        <authorList>
            <person name="Novak L.V.F."/>
            <person name="Treitli S.C."/>
            <person name="Pyrih J."/>
            <person name="Halakuc P."/>
            <person name="Pipaliya S.V."/>
            <person name="Vacek V."/>
            <person name="Brzon O."/>
            <person name="Soukal P."/>
            <person name="Eme L."/>
            <person name="Dacks J.B."/>
            <person name="Karnkowska A."/>
            <person name="Elias M."/>
            <person name="Hampl V."/>
        </authorList>
    </citation>
    <scope>NUCLEOTIDE SEQUENCE [LARGE SCALE GENOMIC DNA]</scope>
    <source>
        <strain evidence="1">NAU3</strain>
        <tissue evidence="1">Gut</tissue>
    </source>
</reference>
<accession>A0ABQ9XKB6</accession>
<protein>
    <submittedName>
        <fullName evidence="1">Uncharacterized protein</fullName>
    </submittedName>
</protein>
<dbReference type="Proteomes" id="UP001281761">
    <property type="component" value="Unassembled WGS sequence"/>
</dbReference>
<dbReference type="EMBL" id="JARBJD010000115">
    <property type="protein sequence ID" value="KAK2951645.1"/>
    <property type="molecule type" value="Genomic_DNA"/>
</dbReference>
<sequence>MNLDELPTRCAIAESCGLVSILSGIVSSHSSIGLKIETTLNKLAYSVNEQFDELRTTMCNMATQMAEHFGRIDSRLMKHDSILNQLNDKRRSDLLHQSRFQRWSKTGADAIEIFDDDFIIKTGNTFTLRQRPENEKTNFVPKTLFSPVISSDVAQLSFTINHTDCGFRFGAASAHYVDTATARDLWRGKHGIACWGEAYSPNTYFQARGVRSNQKTVVIVLEADCGVGQRTLKLSDNEAVHSDFYSNLSLPFRFAIALHHPSVSVTIHSLTFTAKPTLKGGTKEIKIRD</sequence>